<sequence length="212" mass="23373">MHSFVNHKDLPGYTEPPAPSAPCKPDPQPLDHCLTGEVGGSNIEPVRACTSCKGAGYSLRDGFSYITDDGRHRSRPTRWEACGYCDGAGWFHAPRPSDLVRQVTGRRPRTLRSKRPDDARPYFVWRLARFHGGKDVCLPMGAEMEIAGDPYKNVLDELAGLIAKAYFGSGNVGAARWQQAMYGSHGFKDLPPHLDGPVHDGQKPLEEMLETV</sequence>
<feature type="compositionally biased region" description="Pro residues" evidence="1">
    <location>
        <begin position="14"/>
        <end position="28"/>
    </location>
</feature>
<accession>A0A6J5MNV3</accession>
<feature type="compositionally biased region" description="Basic and acidic residues" evidence="1">
    <location>
        <begin position="1"/>
        <end position="10"/>
    </location>
</feature>
<name>A0A6J5MNV3_9CAUD</name>
<feature type="region of interest" description="Disordered" evidence="1">
    <location>
        <begin position="1"/>
        <end position="28"/>
    </location>
</feature>
<evidence type="ECO:0000256" key="1">
    <source>
        <dbReference type="SAM" id="MobiDB-lite"/>
    </source>
</evidence>
<dbReference type="EMBL" id="LR796483">
    <property type="protein sequence ID" value="CAB4147307.1"/>
    <property type="molecule type" value="Genomic_DNA"/>
</dbReference>
<reference evidence="2" key="1">
    <citation type="submission" date="2020-04" db="EMBL/GenBank/DDBJ databases">
        <authorList>
            <person name="Chiriac C."/>
            <person name="Salcher M."/>
            <person name="Ghai R."/>
            <person name="Kavagutti S V."/>
        </authorList>
    </citation>
    <scope>NUCLEOTIDE SEQUENCE</scope>
</reference>
<protein>
    <submittedName>
        <fullName evidence="2">Uncharacterized protein</fullName>
    </submittedName>
</protein>
<gene>
    <name evidence="2" type="ORF">UFOVP431_23</name>
</gene>
<evidence type="ECO:0000313" key="2">
    <source>
        <dbReference type="EMBL" id="CAB4147307.1"/>
    </source>
</evidence>
<proteinExistence type="predicted"/>
<organism evidence="2">
    <name type="scientific">uncultured Caudovirales phage</name>
    <dbReference type="NCBI Taxonomy" id="2100421"/>
    <lineage>
        <taxon>Viruses</taxon>
        <taxon>Duplodnaviria</taxon>
        <taxon>Heunggongvirae</taxon>
        <taxon>Uroviricota</taxon>
        <taxon>Caudoviricetes</taxon>
        <taxon>Peduoviridae</taxon>
        <taxon>Maltschvirus</taxon>
        <taxon>Maltschvirus maltsch</taxon>
    </lineage>
</organism>